<feature type="chain" id="PRO_5029803715" description="FAD-binding PCMH-type domain-containing protein" evidence="4">
    <location>
        <begin position="19"/>
        <end position="555"/>
    </location>
</feature>
<evidence type="ECO:0000256" key="1">
    <source>
        <dbReference type="ARBA" id="ARBA00005466"/>
    </source>
</evidence>
<dbReference type="Proteomes" id="UP000594262">
    <property type="component" value="Unplaced"/>
</dbReference>
<keyword evidence="4" id="KW-0732">Signal</keyword>
<dbReference type="InterPro" id="IPR016169">
    <property type="entry name" value="FAD-bd_PCMH_sub2"/>
</dbReference>
<sequence>MLVLKLLLFCGIFHIGLCSNKKYCEPSSNSTCWPSQGEWNSFGETLNGTLHQLSSDDYEQCQKQGDDAFNISSTGNGICMQYHDCSRRFCQNNTSWNIPAYSVEVKSVRDVQLAIAFANKHNIAVTIKTSGHSYAGSSMGKSTLLIWTRNLPEHLKSVDDVKQNFTDSCGTVFTHAVKVGGGQRWNSVYKALNSKYHIVGGGGLTVSAAGGWLQGCGLSAMSRKYGIGIDNVIDFDVVLADGSHVTADKCSNPDLFWALRGGGGGTWGVVTAVHYKIRPAEPILEFYMEIKNIGPPWYYTGTVDSWLEQWVKLSPKLDNRWGGYWTLNTLILYFLGSEEDAKTTFINDFNEWRDSLPDLEKLAVVMNTKIADSYFNVRGGDEMTTDKTGQGTIDIASRLIPRDFVVNEPDKALDHLKWMVRNGFFTFNYLLGGVVMNPSKDETAVHPAMRKAVWQIETFNDKMANYLRENIKDTGAGFNHAWAKEPDWRNSLWGEQLEKLQELKKKYDSENRFNCWHCIGYQGDDYPPPSSSATNIFQSTFMVVIVFIITIYYIF</sequence>
<keyword evidence="3" id="KW-1133">Transmembrane helix</keyword>
<dbReference type="Pfam" id="PF01565">
    <property type="entry name" value="FAD_binding_4"/>
    <property type="match status" value="1"/>
</dbReference>
<dbReference type="GeneID" id="136809362"/>
<dbReference type="RefSeq" id="XP_066921988.1">
    <property type="nucleotide sequence ID" value="XM_067065887.1"/>
</dbReference>
<dbReference type="Pfam" id="PF08031">
    <property type="entry name" value="BBE"/>
    <property type="match status" value="1"/>
</dbReference>
<keyword evidence="2" id="KW-0560">Oxidoreductase</keyword>
<comment type="similarity">
    <text evidence="1">Belongs to the oxygen-dependent FAD-linked oxidoreductase family.</text>
</comment>
<dbReference type="GO" id="GO:0071949">
    <property type="term" value="F:FAD binding"/>
    <property type="evidence" value="ECO:0007669"/>
    <property type="project" value="InterPro"/>
</dbReference>
<dbReference type="InterPro" id="IPR006094">
    <property type="entry name" value="Oxid_FAD_bind_N"/>
</dbReference>
<dbReference type="Gene3D" id="3.30.465.10">
    <property type="match status" value="2"/>
</dbReference>
<evidence type="ECO:0000256" key="4">
    <source>
        <dbReference type="SAM" id="SignalP"/>
    </source>
</evidence>
<dbReference type="PROSITE" id="PS51387">
    <property type="entry name" value="FAD_PCMH"/>
    <property type="match status" value="1"/>
</dbReference>
<dbReference type="PANTHER" id="PTHR13878:SF91">
    <property type="entry name" value="FAD BINDING DOMAIN PROTEIN (AFU_ORTHOLOGUE AFUA_6G12070)-RELATED"/>
    <property type="match status" value="1"/>
</dbReference>
<dbReference type="GO" id="GO:0016491">
    <property type="term" value="F:oxidoreductase activity"/>
    <property type="evidence" value="ECO:0007669"/>
    <property type="project" value="UniProtKB-KW"/>
</dbReference>
<name>A0A7M5UDW2_9CNID</name>
<feature type="transmembrane region" description="Helical" evidence="3">
    <location>
        <begin position="536"/>
        <end position="554"/>
    </location>
</feature>
<keyword evidence="7" id="KW-1185">Reference proteome</keyword>
<keyword evidence="3" id="KW-0472">Membrane</keyword>
<dbReference type="InterPro" id="IPR016166">
    <property type="entry name" value="FAD-bd_PCMH"/>
</dbReference>
<dbReference type="EnsemblMetazoa" id="CLYHEMT009377.3">
    <property type="protein sequence ID" value="CLYHEMP009377.3"/>
    <property type="gene ID" value="CLYHEMG009377"/>
</dbReference>
<evidence type="ECO:0000313" key="7">
    <source>
        <dbReference type="Proteomes" id="UP000594262"/>
    </source>
</evidence>
<reference evidence="6" key="1">
    <citation type="submission" date="2021-01" db="UniProtKB">
        <authorList>
            <consortium name="EnsemblMetazoa"/>
        </authorList>
    </citation>
    <scope>IDENTIFICATION</scope>
</reference>
<evidence type="ECO:0000259" key="5">
    <source>
        <dbReference type="PROSITE" id="PS51387"/>
    </source>
</evidence>
<dbReference type="InterPro" id="IPR036318">
    <property type="entry name" value="FAD-bd_PCMH-like_sf"/>
</dbReference>
<evidence type="ECO:0000256" key="3">
    <source>
        <dbReference type="SAM" id="Phobius"/>
    </source>
</evidence>
<dbReference type="InterPro" id="IPR050432">
    <property type="entry name" value="FAD-linked_Oxidoreductases_BP"/>
</dbReference>
<dbReference type="InterPro" id="IPR012951">
    <property type="entry name" value="BBE"/>
</dbReference>
<accession>A0A7M5UDW2</accession>
<dbReference type="SUPFAM" id="SSF56176">
    <property type="entry name" value="FAD-binding/transporter-associated domain-like"/>
    <property type="match status" value="1"/>
</dbReference>
<protein>
    <recommendedName>
        <fullName evidence="5">FAD-binding PCMH-type domain-containing protein</fullName>
    </recommendedName>
</protein>
<proteinExistence type="inferred from homology"/>
<dbReference type="PANTHER" id="PTHR13878">
    <property type="entry name" value="GULONOLACTONE OXIDASE"/>
    <property type="match status" value="1"/>
</dbReference>
<evidence type="ECO:0000256" key="2">
    <source>
        <dbReference type="ARBA" id="ARBA00023002"/>
    </source>
</evidence>
<feature type="signal peptide" evidence="4">
    <location>
        <begin position="1"/>
        <end position="18"/>
    </location>
</feature>
<keyword evidence="3" id="KW-0812">Transmembrane</keyword>
<dbReference type="OrthoDB" id="6077919at2759"/>
<feature type="domain" description="FAD-binding PCMH-type" evidence="5">
    <location>
        <begin position="95"/>
        <end position="280"/>
    </location>
</feature>
<organism evidence="6 7">
    <name type="scientific">Clytia hemisphaerica</name>
    <dbReference type="NCBI Taxonomy" id="252671"/>
    <lineage>
        <taxon>Eukaryota</taxon>
        <taxon>Metazoa</taxon>
        <taxon>Cnidaria</taxon>
        <taxon>Hydrozoa</taxon>
        <taxon>Hydroidolina</taxon>
        <taxon>Leptothecata</taxon>
        <taxon>Obeliida</taxon>
        <taxon>Clytiidae</taxon>
        <taxon>Clytia</taxon>
    </lineage>
</organism>
<evidence type="ECO:0000313" key="6">
    <source>
        <dbReference type="EnsemblMetazoa" id="CLYHEMP009377.3"/>
    </source>
</evidence>
<dbReference type="AlphaFoldDB" id="A0A7M5UDW2"/>